<evidence type="ECO:0000313" key="4">
    <source>
        <dbReference type="Proteomes" id="UP000192247"/>
    </source>
</evidence>
<name>A0A1V9XI68_9ACAR</name>
<sequence>MQYKETPSPLQGNYTLDMAYAGLSGDTPLYSVFRIDGEPVPCPFRDTFLFSYNRGNGNCSNPPSVSDSCTDKGRVLFKFKACYDTHSESRKETLTCVGTWKEGSHHYLVGKSEGGLQRWRRDDDDAEEEKGRLCHEKEEKASECGRLWGRHWAGRCTGPYQPPLRGPSTRIESTWRPLQATGEEAGGTSAKHEPTNRPFFGICVESPAQPSEGDLEESELRTRVPAPNSRPTAHNLRNSEEEGGSVQRPRV</sequence>
<dbReference type="OrthoDB" id="9979716at2759"/>
<evidence type="ECO:0000256" key="1">
    <source>
        <dbReference type="SAM" id="MobiDB-lite"/>
    </source>
</evidence>
<protein>
    <recommendedName>
        <fullName evidence="2">DUF7042 domain-containing protein</fullName>
    </recommendedName>
</protein>
<dbReference type="STRING" id="418985.A0A1V9XI68"/>
<dbReference type="InterPro" id="IPR055470">
    <property type="entry name" value="DUF7042"/>
</dbReference>
<dbReference type="Pfam" id="PF23069">
    <property type="entry name" value="DUF7042"/>
    <property type="match status" value="1"/>
</dbReference>
<comment type="caution">
    <text evidence="3">The sequence shown here is derived from an EMBL/GenBank/DDBJ whole genome shotgun (WGS) entry which is preliminary data.</text>
</comment>
<dbReference type="PANTHER" id="PTHR22255:SF9">
    <property type="entry name" value="LP06548P"/>
    <property type="match status" value="1"/>
</dbReference>
<proteinExistence type="predicted"/>
<accession>A0A1V9XI68</accession>
<keyword evidence="4" id="KW-1185">Reference proteome</keyword>
<dbReference type="AlphaFoldDB" id="A0A1V9XI68"/>
<evidence type="ECO:0000259" key="2">
    <source>
        <dbReference type="Pfam" id="PF23069"/>
    </source>
</evidence>
<gene>
    <name evidence="3" type="ORF">BIW11_09950</name>
</gene>
<dbReference type="EMBL" id="MNPL01010468">
    <property type="protein sequence ID" value="OQR73111.1"/>
    <property type="molecule type" value="Genomic_DNA"/>
</dbReference>
<evidence type="ECO:0000313" key="3">
    <source>
        <dbReference type="EMBL" id="OQR73111.1"/>
    </source>
</evidence>
<feature type="domain" description="DUF7042" evidence="2">
    <location>
        <begin position="38"/>
        <end position="113"/>
    </location>
</feature>
<dbReference type="InParanoid" id="A0A1V9XI68"/>
<dbReference type="PANTHER" id="PTHR22255">
    <property type="entry name" value="LP06548P"/>
    <property type="match status" value="1"/>
</dbReference>
<organism evidence="3 4">
    <name type="scientific">Tropilaelaps mercedesae</name>
    <dbReference type="NCBI Taxonomy" id="418985"/>
    <lineage>
        <taxon>Eukaryota</taxon>
        <taxon>Metazoa</taxon>
        <taxon>Ecdysozoa</taxon>
        <taxon>Arthropoda</taxon>
        <taxon>Chelicerata</taxon>
        <taxon>Arachnida</taxon>
        <taxon>Acari</taxon>
        <taxon>Parasitiformes</taxon>
        <taxon>Mesostigmata</taxon>
        <taxon>Gamasina</taxon>
        <taxon>Dermanyssoidea</taxon>
        <taxon>Laelapidae</taxon>
        <taxon>Tropilaelaps</taxon>
    </lineage>
</organism>
<feature type="region of interest" description="Disordered" evidence="1">
    <location>
        <begin position="182"/>
        <end position="251"/>
    </location>
</feature>
<reference evidence="3 4" key="1">
    <citation type="journal article" date="2017" name="Gigascience">
        <title>Draft genome of the honey bee ectoparasitic mite, Tropilaelaps mercedesae, is shaped by the parasitic life history.</title>
        <authorList>
            <person name="Dong X."/>
            <person name="Armstrong S.D."/>
            <person name="Xia D."/>
            <person name="Makepeace B.L."/>
            <person name="Darby A.C."/>
            <person name="Kadowaki T."/>
        </authorList>
    </citation>
    <scope>NUCLEOTIDE SEQUENCE [LARGE SCALE GENOMIC DNA]</scope>
    <source>
        <strain evidence="3">Wuxi-XJTLU</strain>
    </source>
</reference>
<dbReference type="Proteomes" id="UP000192247">
    <property type="component" value="Unassembled WGS sequence"/>
</dbReference>